<sequence length="174" mass="20311">MPAPYDLPTDTSTIKEFEWDDHYDFARDLVGYGENSFDPKWLGGAKIAVSFNYNYTLYAVGKAIEDNPAVGISSMESGHDVASHAYRWIDYANMPRSKKRHIFRRRLRLLQRSEGSHRRAGIMADYQVDPRHYSGKFTNKWVYHCFGTAIHTQMICLIRLTFQPRKTRKIPREC</sequence>
<dbReference type="PANTHER" id="PTHR43123:SF1">
    <property type="entry name" value="POLYSACCHARIDE DEACETYLASE-RELATED"/>
    <property type="match status" value="1"/>
</dbReference>
<accession>A0A559MFJ6</accession>
<dbReference type="Proteomes" id="UP000315522">
    <property type="component" value="Unassembled WGS sequence"/>
</dbReference>
<dbReference type="InterPro" id="IPR011330">
    <property type="entry name" value="Glyco_hydro/deAcase_b/a-brl"/>
</dbReference>
<proteinExistence type="predicted"/>
<evidence type="ECO:0000313" key="2">
    <source>
        <dbReference type="Proteomes" id="UP000315522"/>
    </source>
</evidence>
<evidence type="ECO:0000313" key="1">
    <source>
        <dbReference type="EMBL" id="TVY91741.1"/>
    </source>
</evidence>
<protein>
    <submittedName>
        <fullName evidence="1">Chitin deacetylase</fullName>
    </submittedName>
</protein>
<reference evidence="1 2" key="1">
    <citation type="submission" date="2018-05" db="EMBL/GenBank/DDBJ databases">
        <title>Genome sequencing and assembly of the regulated plant pathogen Lachnellula willkommii and related sister species for the development of diagnostic species identification markers.</title>
        <authorList>
            <person name="Giroux E."/>
            <person name="Bilodeau G."/>
        </authorList>
    </citation>
    <scope>NUCLEOTIDE SEQUENCE [LARGE SCALE GENOMIC DNA]</scope>
    <source>
        <strain evidence="1 2">CBS 172.35</strain>
    </source>
</reference>
<dbReference type="AlphaFoldDB" id="A0A559MFJ6"/>
<comment type="caution">
    <text evidence="1">The sequence shown here is derived from an EMBL/GenBank/DDBJ whole genome shotgun (WGS) entry which is preliminary data.</text>
</comment>
<dbReference type="PANTHER" id="PTHR43123">
    <property type="entry name" value="POLYSACCHARIDE DEACETYLASE-RELATED"/>
    <property type="match status" value="1"/>
</dbReference>
<dbReference type="EMBL" id="QGML01000475">
    <property type="protein sequence ID" value="TVY91741.1"/>
    <property type="molecule type" value="Genomic_DNA"/>
</dbReference>
<organism evidence="1 2">
    <name type="scientific">Lachnellula willkommii</name>
    <dbReference type="NCBI Taxonomy" id="215461"/>
    <lineage>
        <taxon>Eukaryota</taxon>
        <taxon>Fungi</taxon>
        <taxon>Dikarya</taxon>
        <taxon>Ascomycota</taxon>
        <taxon>Pezizomycotina</taxon>
        <taxon>Leotiomycetes</taxon>
        <taxon>Helotiales</taxon>
        <taxon>Lachnaceae</taxon>
        <taxon>Lachnellula</taxon>
    </lineage>
</organism>
<dbReference type="SUPFAM" id="SSF88713">
    <property type="entry name" value="Glycoside hydrolase/deacetylase"/>
    <property type="match status" value="1"/>
</dbReference>
<dbReference type="GO" id="GO:0005975">
    <property type="term" value="P:carbohydrate metabolic process"/>
    <property type="evidence" value="ECO:0007669"/>
    <property type="project" value="InterPro"/>
</dbReference>
<name>A0A559MFJ6_9HELO</name>
<dbReference type="Gene3D" id="3.20.20.370">
    <property type="entry name" value="Glycoside hydrolase/deacetylase"/>
    <property type="match status" value="1"/>
</dbReference>
<keyword evidence="2" id="KW-1185">Reference proteome</keyword>
<gene>
    <name evidence="1" type="primary">cda1_0</name>
    <name evidence="1" type="ORF">LAWI1_G004102</name>
</gene>